<dbReference type="Proteomes" id="UP001165064">
    <property type="component" value="Unassembled WGS sequence"/>
</dbReference>
<name>A0ACB5T7H0_AMBMO</name>
<dbReference type="EMBL" id="BSXS01004280">
    <property type="protein sequence ID" value="GME82694.1"/>
    <property type="molecule type" value="Genomic_DNA"/>
</dbReference>
<protein>
    <submittedName>
        <fullName evidence="1">Unnamed protein product</fullName>
    </submittedName>
</protein>
<keyword evidence="2" id="KW-1185">Reference proteome</keyword>
<reference evidence="1" key="1">
    <citation type="submission" date="2023-04" db="EMBL/GenBank/DDBJ databases">
        <title>Ambrosiozyma monospora NBRC 10751.</title>
        <authorList>
            <person name="Ichikawa N."/>
            <person name="Sato H."/>
            <person name="Tonouchi N."/>
        </authorList>
    </citation>
    <scope>NUCLEOTIDE SEQUENCE</scope>
    <source>
        <strain evidence="1">NBRC 10751</strain>
    </source>
</reference>
<organism evidence="1 2">
    <name type="scientific">Ambrosiozyma monospora</name>
    <name type="common">Yeast</name>
    <name type="synonym">Endomycopsis monosporus</name>
    <dbReference type="NCBI Taxonomy" id="43982"/>
    <lineage>
        <taxon>Eukaryota</taxon>
        <taxon>Fungi</taxon>
        <taxon>Dikarya</taxon>
        <taxon>Ascomycota</taxon>
        <taxon>Saccharomycotina</taxon>
        <taxon>Pichiomycetes</taxon>
        <taxon>Pichiales</taxon>
        <taxon>Pichiaceae</taxon>
        <taxon>Ambrosiozyma</taxon>
    </lineage>
</organism>
<proteinExistence type="predicted"/>
<evidence type="ECO:0000313" key="2">
    <source>
        <dbReference type="Proteomes" id="UP001165064"/>
    </source>
</evidence>
<comment type="caution">
    <text evidence="1">The sequence shown here is derived from an EMBL/GenBank/DDBJ whole genome shotgun (WGS) entry which is preliminary data.</text>
</comment>
<accession>A0ACB5T7H0</accession>
<evidence type="ECO:0000313" key="1">
    <source>
        <dbReference type="EMBL" id="GME82694.1"/>
    </source>
</evidence>
<sequence>MPMKIGINKIRWMKPFLQAQTLHPTISRPFSTSSKVLLFSRQLQHFSAPLSTSSSLLVKDTIVNKSRFPISRSSRLVSNHECPSQVCCFHTISALHQSHIKISNSNNKETHGSQNFILPRRAKPITLFLRTVGILAISLVLLCNTGPIMNESTSLSEPPIETLPQTSVIKDTEQQQQHLRNQKTSLFSRLISMVQEYLIEPSITFARLLELTLILLLPILLLSPIQYFGKRNKQGTRSGCVLWFKVIRQTAEWAGASFIKLGQWAASRTDIFPIGLCDELSSLHSNVKPHEFWKTERLLRETTMGDSGDGLKLDQIFDEIDPVPVGCGAIAQVYLARLNKRFVQDDGNGNYHGSLVAVKVVHPGAEYKIARDLKIMRFFANLIDCVPTMEWLSLPDEVETFAELMEMQLDLTVEANNLIRFSANFPIDGALNIKFPKPFLNLSSKNVLVEERINGLSMNKMLDLKSQSLVSGVDDSNTLSSSSAGTVSGLKHGPLTIGDHERGIFKETSDILIDSFLKMLILDNFIHADLHPGNIFIRLTKHSTNTGRGSTLQQKEEEYETDLLMNELNSIESIPDLNARIAQLSQEGYHPQICLIDAGLVTELNSSNRFNFISLFNSLATFDGYKAGELMIERSRTPETAINKEVFKLKVERLVDRVKARTFTLGTISIGDLLDKMLSMVRSHHVRMEGDFVTVIVAILLMEGLGRRLDPELDLFARCVFAWNFGIPTI</sequence>
<gene>
    <name evidence="1" type="ORF">Amon02_000569700</name>
</gene>